<feature type="compositionally biased region" description="Basic and acidic residues" evidence="1">
    <location>
        <begin position="99"/>
        <end position="110"/>
    </location>
</feature>
<name>A0A6B8TJ50_9CORY</name>
<feature type="compositionally biased region" description="Low complexity" evidence="1">
    <location>
        <begin position="46"/>
        <end position="98"/>
    </location>
</feature>
<keyword evidence="2" id="KW-1133">Transmembrane helix</keyword>
<dbReference type="KEGG" id="cxe:FOB82_07840"/>
<evidence type="ECO:0000313" key="4">
    <source>
        <dbReference type="Proteomes" id="UP000426857"/>
    </source>
</evidence>
<reference evidence="3 4" key="1">
    <citation type="submission" date="2019-11" db="EMBL/GenBank/DDBJ databases">
        <title>FDA dAtabase for Regulatory Grade micrObial Sequences (FDA-ARGOS): Supporting development and validation of Infectious Disease Dx tests.</title>
        <authorList>
            <person name="Kerrigan L."/>
            <person name="Long C."/>
            <person name="Tallon L."/>
            <person name="Sadzewicz L."/>
            <person name="Vavikolanu K."/>
            <person name="Mehta A."/>
            <person name="Aluvathingal J."/>
            <person name="Nadendla S."/>
            <person name="Yan Y."/>
            <person name="Sichtig H."/>
        </authorList>
    </citation>
    <scope>NUCLEOTIDE SEQUENCE [LARGE SCALE GENOMIC DNA]</scope>
    <source>
        <strain evidence="3 4">FDAARGOS_674</strain>
    </source>
</reference>
<proteinExistence type="predicted"/>
<dbReference type="EMBL" id="CP046322">
    <property type="protein sequence ID" value="QGS34879.1"/>
    <property type="molecule type" value="Genomic_DNA"/>
</dbReference>
<evidence type="ECO:0000313" key="3">
    <source>
        <dbReference type="EMBL" id="QGS34879.1"/>
    </source>
</evidence>
<dbReference type="Proteomes" id="UP000426857">
    <property type="component" value="Chromosome"/>
</dbReference>
<keyword evidence="2" id="KW-0472">Membrane</keyword>
<feature type="region of interest" description="Disordered" evidence="1">
    <location>
        <begin position="40"/>
        <end position="110"/>
    </location>
</feature>
<feature type="transmembrane region" description="Helical" evidence="2">
    <location>
        <begin position="15"/>
        <end position="39"/>
    </location>
</feature>
<evidence type="ECO:0000256" key="2">
    <source>
        <dbReference type="SAM" id="Phobius"/>
    </source>
</evidence>
<gene>
    <name evidence="3" type="ORF">FOB82_07840</name>
</gene>
<accession>A0A6B8TJ50</accession>
<evidence type="ECO:0008006" key="5">
    <source>
        <dbReference type="Google" id="ProtNLM"/>
    </source>
</evidence>
<organism evidence="3 4">
    <name type="scientific">Corynebacterium xerosis</name>
    <dbReference type="NCBI Taxonomy" id="1725"/>
    <lineage>
        <taxon>Bacteria</taxon>
        <taxon>Bacillati</taxon>
        <taxon>Actinomycetota</taxon>
        <taxon>Actinomycetes</taxon>
        <taxon>Mycobacteriales</taxon>
        <taxon>Corynebacteriaceae</taxon>
        <taxon>Corynebacterium</taxon>
    </lineage>
</organism>
<evidence type="ECO:0000256" key="1">
    <source>
        <dbReference type="SAM" id="MobiDB-lite"/>
    </source>
</evidence>
<dbReference type="RefSeq" id="WP_155869271.1">
    <property type="nucleotide sequence ID" value="NZ_CP046322.1"/>
</dbReference>
<protein>
    <recommendedName>
        <fullName evidence="5">Serine/threonine protein kinase</fullName>
    </recommendedName>
</protein>
<dbReference type="AlphaFoldDB" id="A0A6B8TJ50"/>
<keyword evidence="2" id="KW-0812">Transmembrane</keyword>
<sequence length="211" mass="21680">MSSSDDRETITSRTLAIAIGVVAAALVFVVAVAVGLYLADGDDDPGVPTAAPGAPASRETSESSSPSPSSSSSETSENTTSSTTSSTRTSTSSSSPTTEPRDDLGTGRDDVDARGWIASRARCHDGDKALAVVATETGTRAAACETPGGDKYYRGDAGDVGSLEAPIIVDEGDRIVARNGAWKYQMSPDGLMITENDEVRDTQAATAWGRA</sequence>